<dbReference type="Proteomes" id="UP000184212">
    <property type="component" value="Unassembled WGS sequence"/>
</dbReference>
<dbReference type="CDD" id="cd05233">
    <property type="entry name" value="SDR_c"/>
    <property type="match status" value="1"/>
</dbReference>
<dbReference type="Pfam" id="PF00106">
    <property type="entry name" value="adh_short"/>
    <property type="match status" value="1"/>
</dbReference>
<dbReference type="GO" id="GO:0016491">
    <property type="term" value="F:oxidoreductase activity"/>
    <property type="evidence" value="ECO:0007669"/>
    <property type="project" value="UniProtKB-KW"/>
</dbReference>
<dbReference type="Gene3D" id="3.40.50.720">
    <property type="entry name" value="NAD(P)-binding Rossmann-like Domain"/>
    <property type="match status" value="1"/>
</dbReference>
<dbReference type="STRING" id="947013.SAMN04488109_0135"/>
<accession>A0A1M5JL27</accession>
<dbReference type="InterPro" id="IPR002347">
    <property type="entry name" value="SDR_fam"/>
</dbReference>
<keyword evidence="2" id="KW-0560">Oxidoreductase</keyword>
<dbReference type="EMBL" id="FQWQ01000001">
    <property type="protein sequence ID" value="SHG41277.1"/>
    <property type="molecule type" value="Genomic_DNA"/>
</dbReference>
<dbReference type="PANTHER" id="PTHR44196">
    <property type="entry name" value="DEHYDROGENASE/REDUCTASE SDR FAMILY MEMBER 7B"/>
    <property type="match status" value="1"/>
</dbReference>
<organism evidence="4 5">
    <name type="scientific">Chryseolinea serpens</name>
    <dbReference type="NCBI Taxonomy" id="947013"/>
    <lineage>
        <taxon>Bacteria</taxon>
        <taxon>Pseudomonadati</taxon>
        <taxon>Bacteroidota</taxon>
        <taxon>Cytophagia</taxon>
        <taxon>Cytophagales</taxon>
        <taxon>Fulvivirgaceae</taxon>
        <taxon>Chryseolinea</taxon>
    </lineage>
</organism>
<comment type="similarity">
    <text evidence="1 3">Belongs to the short-chain dehydrogenases/reductases (SDR) family.</text>
</comment>
<keyword evidence="5" id="KW-1185">Reference proteome</keyword>
<evidence type="ECO:0000256" key="2">
    <source>
        <dbReference type="ARBA" id="ARBA00023002"/>
    </source>
</evidence>
<proteinExistence type="inferred from homology"/>
<dbReference type="PIRSF" id="PIRSF000126">
    <property type="entry name" value="11-beta-HSD1"/>
    <property type="match status" value="1"/>
</dbReference>
<dbReference type="PRINTS" id="PR00080">
    <property type="entry name" value="SDRFAMILY"/>
</dbReference>
<dbReference type="PRINTS" id="PR00081">
    <property type="entry name" value="GDHRDH"/>
</dbReference>
<dbReference type="OrthoDB" id="9808814at2"/>
<evidence type="ECO:0000256" key="1">
    <source>
        <dbReference type="ARBA" id="ARBA00006484"/>
    </source>
</evidence>
<evidence type="ECO:0000313" key="5">
    <source>
        <dbReference type="Proteomes" id="UP000184212"/>
    </source>
</evidence>
<dbReference type="InterPro" id="IPR020904">
    <property type="entry name" value="Sc_DH/Rdtase_CS"/>
</dbReference>
<dbReference type="AlphaFoldDB" id="A0A1M5JL27"/>
<dbReference type="InterPro" id="IPR036291">
    <property type="entry name" value="NAD(P)-bd_dom_sf"/>
</dbReference>
<dbReference type="RefSeq" id="WP_073129885.1">
    <property type="nucleotide sequence ID" value="NZ_FQWQ01000001.1"/>
</dbReference>
<gene>
    <name evidence="4" type="ORF">SAMN04488109_0135</name>
</gene>
<name>A0A1M5JL27_9BACT</name>
<dbReference type="PROSITE" id="PS00061">
    <property type="entry name" value="ADH_SHORT"/>
    <property type="match status" value="1"/>
</dbReference>
<dbReference type="GO" id="GO:0016020">
    <property type="term" value="C:membrane"/>
    <property type="evidence" value="ECO:0007669"/>
    <property type="project" value="TreeGrafter"/>
</dbReference>
<evidence type="ECO:0000256" key="3">
    <source>
        <dbReference type="RuleBase" id="RU000363"/>
    </source>
</evidence>
<sequence length="259" mass="28191">MKQAIITGASKGLGKALALEMASRGYETLLVARSAPLLETLAAEISSRFNVKVHTLALDLAQTEASQTLYDWCQGASFQPTVLINNAGYACWGYFHTLPLSSQLSMLGLNVQGMVSLTHRILPLLQKQPKAYILNVCSTSAYQPVPTMSLYAASKAFVRSFTRSLRYELRKGPVSVTCLSPGPMATNFIAQANMQAMQETAQKFEMKAEDVARSGVKAMFAGRAEVIPGWMNALSVGFSKVLPDALLERIANNLYESKL</sequence>
<dbReference type="PANTHER" id="PTHR44196:SF2">
    <property type="entry name" value="SHORT-CHAIN DEHYDROGENASE-RELATED"/>
    <property type="match status" value="1"/>
</dbReference>
<evidence type="ECO:0000313" key="4">
    <source>
        <dbReference type="EMBL" id="SHG41277.1"/>
    </source>
</evidence>
<protein>
    <recommendedName>
        <fullName evidence="6">Short-chain dehydrogenase</fullName>
    </recommendedName>
</protein>
<reference evidence="4 5" key="1">
    <citation type="submission" date="2016-11" db="EMBL/GenBank/DDBJ databases">
        <authorList>
            <person name="Jaros S."/>
            <person name="Januszkiewicz K."/>
            <person name="Wedrychowicz H."/>
        </authorList>
    </citation>
    <scope>NUCLEOTIDE SEQUENCE [LARGE SCALE GENOMIC DNA]</scope>
    <source>
        <strain evidence="4 5">DSM 24574</strain>
    </source>
</reference>
<evidence type="ECO:0008006" key="6">
    <source>
        <dbReference type="Google" id="ProtNLM"/>
    </source>
</evidence>
<dbReference type="SUPFAM" id="SSF51735">
    <property type="entry name" value="NAD(P)-binding Rossmann-fold domains"/>
    <property type="match status" value="1"/>
</dbReference>